<dbReference type="CDD" id="cd12042">
    <property type="entry name" value="SH3_CACNB3"/>
    <property type="match status" value="1"/>
</dbReference>
<dbReference type="InterPro" id="IPR001452">
    <property type="entry name" value="SH3_domain"/>
</dbReference>
<feature type="region of interest" description="Disordered" evidence="5">
    <location>
        <begin position="43"/>
        <end position="80"/>
    </location>
</feature>
<feature type="region of interest" description="Disordered" evidence="5">
    <location>
        <begin position="167"/>
        <end position="202"/>
    </location>
</feature>
<dbReference type="EMBL" id="JADDUC020000034">
    <property type="protein sequence ID" value="KAI1229813.1"/>
    <property type="molecule type" value="Genomic_DNA"/>
</dbReference>
<comment type="caution">
    <text evidence="7">The sequence shown here is derived from an EMBL/GenBank/DDBJ whole genome shotgun (WGS) entry which is preliminary data.</text>
</comment>
<reference evidence="7" key="1">
    <citation type="submission" date="2020-10" db="EMBL/GenBank/DDBJ databases">
        <title>Feather gene expression reveals the developmental basis of iridescence in African starlings.</title>
        <authorList>
            <person name="Rubenstein D.R."/>
        </authorList>
    </citation>
    <scope>NUCLEOTIDE SEQUENCE</scope>
    <source>
        <strain evidence="7">SS15</strain>
        <tissue evidence="7">Liver</tissue>
    </source>
</reference>
<dbReference type="SUPFAM" id="SSF50044">
    <property type="entry name" value="SH3-domain"/>
    <property type="match status" value="1"/>
</dbReference>
<protein>
    <submittedName>
        <fullName evidence="7">Voltage-dependent L-type calcium channel subunit beta-3</fullName>
    </submittedName>
</protein>
<dbReference type="Pfam" id="PF00625">
    <property type="entry name" value="Guanylate_kin"/>
    <property type="match status" value="1"/>
</dbReference>
<evidence type="ECO:0000313" key="9">
    <source>
        <dbReference type="Proteomes" id="UP000618051"/>
    </source>
</evidence>
<evidence type="ECO:0000259" key="6">
    <source>
        <dbReference type="PROSITE" id="PS50002"/>
    </source>
</evidence>
<sequence>MPPNTPGLMAPWTPESCKGGSRDPSRGWHCLSTRSRFVGVPLTAPRHSAPFPQGSADSYTSRPSLDSDVSLEEDREGARREVESQAQQQLERAKHKPVAFAVRTNVSYCGALDEECPVQGAAINFEAKDFLHIKEKYSNDWWIGRLVKEGGDIAFIPSPQRLEAMRLKQEQKARRAGNASGLGDSGSRRSPPPSLGKGRSWPRGIVGVLRGSPLYCHQPLSLLSPSQAEAEAGESQTQHIPPYDVVPSMRPVVLVGPSLKGYEGGFVVPSGWWPVPLVPSLPMMCWQRADGGAEGGWQGAEWLPPPCWCHLPWLTGLAAPRQVTDMMQKALFDFLKHRFDGSLRVPCAHCVPVLPRISITHITADLSLAKRSILNNLGKQAILERSTTRSSIGTHSQGQPSLTQPPLCPPAEVQSEIERIFELAKSLQLVVLDADTINHPAQLAKTSLAPIIVYVKVSSPKVRGDHGSWGSWLPPVVLQRLIKSRGKSQVKHLNVQMMAADKLVQCPPTLHPGDAWGEPGALPDLSHLPPQELFDVILDENQLEDACEHLAEYLEVYWRATHHPPHAPHAVPSPTGLPGL</sequence>
<dbReference type="GO" id="GO:0005891">
    <property type="term" value="C:voltage-gated calcium channel complex"/>
    <property type="evidence" value="ECO:0007669"/>
    <property type="project" value="InterPro"/>
</dbReference>
<dbReference type="SUPFAM" id="SSF52540">
    <property type="entry name" value="P-loop containing nucleoside triphosphate hydrolases"/>
    <property type="match status" value="1"/>
</dbReference>
<dbReference type="PROSITE" id="PS50002">
    <property type="entry name" value="SH3"/>
    <property type="match status" value="1"/>
</dbReference>
<dbReference type="Gene3D" id="2.30.30.40">
    <property type="entry name" value="SH3 Domains"/>
    <property type="match status" value="1"/>
</dbReference>
<evidence type="ECO:0000256" key="2">
    <source>
        <dbReference type="ARBA" id="ARBA00022443"/>
    </source>
</evidence>
<reference evidence="8" key="3">
    <citation type="submission" date="2022-01" db="EMBL/GenBank/DDBJ databases">
        <authorList>
            <person name="Rubenstein D.R."/>
        </authorList>
    </citation>
    <scope>NUCLEOTIDE SEQUENCE</scope>
    <source>
        <strain evidence="8">SS15</strain>
        <tissue evidence="8">Liver</tissue>
    </source>
</reference>
<feature type="domain" description="SH3" evidence="6">
    <location>
        <begin position="97"/>
        <end position="166"/>
    </location>
</feature>
<evidence type="ECO:0000313" key="8">
    <source>
        <dbReference type="EMBL" id="KAI1229813.1"/>
    </source>
</evidence>
<dbReference type="PANTHER" id="PTHR11824">
    <property type="entry name" value="VOLTAGE-DEPENDENT CALCIUM CHANNEL BETA SUBUNIT"/>
    <property type="match status" value="1"/>
</dbReference>
<keyword evidence="3" id="KW-0597">Phosphoprotein</keyword>
<feature type="compositionally biased region" description="Polar residues" evidence="5">
    <location>
        <begin position="55"/>
        <end position="64"/>
    </location>
</feature>
<gene>
    <name evidence="8" type="ORF">IHE44_0010817</name>
    <name evidence="7" type="ORF">IHE44_008341</name>
</gene>
<dbReference type="EMBL" id="JADDUC010000313">
    <property type="protein sequence ID" value="KAG0114311.1"/>
    <property type="molecule type" value="Genomic_DNA"/>
</dbReference>
<dbReference type="FunFam" id="2.30.30.40:FF:000049">
    <property type="entry name" value="Voltage-dependent L-type calcium channel subunit beta-3"/>
    <property type="match status" value="1"/>
</dbReference>
<dbReference type="InterPro" id="IPR008145">
    <property type="entry name" value="GK/Ca_channel_bsu"/>
</dbReference>
<organism evidence="7">
    <name type="scientific">Lamprotornis superbus</name>
    <dbReference type="NCBI Taxonomy" id="245042"/>
    <lineage>
        <taxon>Eukaryota</taxon>
        <taxon>Metazoa</taxon>
        <taxon>Chordata</taxon>
        <taxon>Craniata</taxon>
        <taxon>Vertebrata</taxon>
        <taxon>Euteleostomi</taxon>
        <taxon>Archelosauria</taxon>
        <taxon>Archosauria</taxon>
        <taxon>Dinosauria</taxon>
        <taxon>Saurischia</taxon>
        <taxon>Theropoda</taxon>
        <taxon>Coelurosauria</taxon>
        <taxon>Aves</taxon>
        <taxon>Neognathae</taxon>
        <taxon>Neoaves</taxon>
        <taxon>Telluraves</taxon>
        <taxon>Australaves</taxon>
        <taxon>Passeriformes</taxon>
        <taxon>Sturnidae</taxon>
        <taxon>Lamprotornis</taxon>
    </lineage>
</organism>
<feature type="non-terminal residue" evidence="7">
    <location>
        <position position="1"/>
    </location>
</feature>
<evidence type="ECO:0000256" key="4">
    <source>
        <dbReference type="PROSITE-ProRule" id="PRU00192"/>
    </source>
</evidence>
<keyword evidence="9" id="KW-1185">Reference proteome</keyword>
<evidence type="ECO:0000256" key="5">
    <source>
        <dbReference type="SAM" id="MobiDB-lite"/>
    </source>
</evidence>
<dbReference type="Proteomes" id="UP000618051">
    <property type="component" value="Unassembled WGS sequence"/>
</dbReference>
<dbReference type="InterPro" id="IPR046937">
    <property type="entry name" value="CAB1-4_N_A-dom"/>
</dbReference>
<dbReference type="Pfam" id="PF12052">
    <property type="entry name" value="VGCC_beta4Aa_N"/>
    <property type="match status" value="1"/>
</dbReference>
<accession>A0A835NG13</accession>
<dbReference type="InterPro" id="IPR027417">
    <property type="entry name" value="P-loop_NTPase"/>
</dbReference>
<evidence type="ECO:0000256" key="1">
    <source>
        <dbReference type="ARBA" id="ARBA00010836"/>
    </source>
</evidence>
<name>A0A835NG13_9PASS</name>
<proteinExistence type="inferred from homology"/>
<evidence type="ECO:0000256" key="3">
    <source>
        <dbReference type="ARBA" id="ARBA00022553"/>
    </source>
</evidence>
<feature type="region of interest" description="Disordered" evidence="5">
    <location>
        <begin position="388"/>
        <end position="408"/>
    </location>
</feature>
<dbReference type="PRINTS" id="PR01626">
    <property type="entry name" value="LCACHANNELB"/>
</dbReference>
<feature type="compositionally biased region" description="Polar residues" evidence="5">
    <location>
        <begin position="388"/>
        <end position="404"/>
    </location>
</feature>
<dbReference type="InterPro" id="IPR035760">
    <property type="entry name" value="CACNB3_SH3"/>
</dbReference>
<dbReference type="InterPro" id="IPR036028">
    <property type="entry name" value="SH3-like_dom_sf"/>
</dbReference>
<feature type="region of interest" description="Disordered" evidence="5">
    <location>
        <begin position="1"/>
        <end position="25"/>
    </location>
</feature>
<dbReference type="Gene3D" id="3.40.50.300">
    <property type="entry name" value="P-loop containing nucleotide triphosphate hydrolases"/>
    <property type="match status" value="1"/>
</dbReference>
<dbReference type="GO" id="GO:0005245">
    <property type="term" value="F:voltage-gated calcium channel activity"/>
    <property type="evidence" value="ECO:0007669"/>
    <property type="project" value="InterPro"/>
</dbReference>
<comment type="similarity">
    <text evidence="1">Belongs to the calcium channel beta subunit family.</text>
</comment>
<dbReference type="InterPro" id="IPR000584">
    <property type="entry name" value="VDCC_L_bsu"/>
</dbReference>
<dbReference type="OrthoDB" id="5962384at2759"/>
<dbReference type="AlphaFoldDB" id="A0A835NG13"/>
<evidence type="ECO:0000313" key="7">
    <source>
        <dbReference type="EMBL" id="KAG0114311.1"/>
    </source>
</evidence>
<keyword evidence="2 4" id="KW-0728">SH3 domain</keyword>
<reference evidence="8 9" key="2">
    <citation type="journal article" date="2021" name="J. Hered.">
        <title>Feather Gene Expression Elucidates the Developmental Basis of Plumage Iridescence in African Starlings.</title>
        <authorList>
            <person name="Rubenstein D.R."/>
            <person name="Corvelo A."/>
            <person name="MacManes M.D."/>
            <person name="Maia R."/>
            <person name="Narzisi G."/>
            <person name="Rousaki A."/>
            <person name="Vandenabeele P."/>
            <person name="Shawkey M.D."/>
            <person name="Solomon J."/>
        </authorList>
    </citation>
    <scope>NUCLEOTIDE SEQUENCE [LARGE SCALE GENOMIC DNA]</scope>
    <source>
        <strain evidence="8">SS15</strain>
    </source>
</reference>